<evidence type="ECO:0000256" key="8">
    <source>
        <dbReference type="HAMAP-Rule" id="MF_00181"/>
    </source>
</evidence>
<evidence type="ECO:0000256" key="6">
    <source>
        <dbReference type="ARBA" id="ARBA00022801"/>
    </source>
</evidence>
<dbReference type="OrthoDB" id="9809354at2"/>
<dbReference type="Proteomes" id="UP000530514">
    <property type="component" value="Unassembled WGS sequence"/>
</dbReference>
<feature type="binding site" evidence="8">
    <location>
        <position position="265"/>
    </location>
    <ligand>
        <name>Mn(2+)</name>
        <dbReference type="ChEBI" id="CHEBI:29035"/>
        <label>2</label>
    </ligand>
</feature>
<keyword evidence="12" id="KW-1185">Reference proteome</keyword>
<dbReference type="NCBIfam" id="NF002083">
    <property type="entry name" value="PRK00913.3-5"/>
    <property type="match status" value="1"/>
</dbReference>
<dbReference type="EC" id="3.4.11.1" evidence="8"/>
<dbReference type="EC" id="3.4.11.10" evidence="8"/>
<dbReference type="Pfam" id="PF02789">
    <property type="entry name" value="Peptidase_M17_N"/>
    <property type="match status" value="1"/>
</dbReference>
<dbReference type="CDD" id="cd00433">
    <property type="entry name" value="Peptidase_M17"/>
    <property type="match status" value="1"/>
</dbReference>
<comment type="catalytic activity">
    <reaction evidence="2 8">
        <text>Release of an N-terminal amino acid, preferentially leucine, but not glutamic or aspartic acids.</text>
        <dbReference type="EC" id="3.4.11.10"/>
    </reaction>
</comment>
<dbReference type="InterPro" id="IPR043472">
    <property type="entry name" value="Macro_dom-like"/>
</dbReference>
<keyword evidence="6 8" id="KW-0378">Hydrolase</keyword>
<dbReference type="GO" id="GO:0030145">
    <property type="term" value="F:manganese ion binding"/>
    <property type="evidence" value="ECO:0007669"/>
    <property type="project" value="UniProtKB-UniRule"/>
</dbReference>
<dbReference type="NCBIfam" id="NF002073">
    <property type="entry name" value="PRK00913.1-2"/>
    <property type="match status" value="1"/>
</dbReference>
<keyword evidence="4 8" id="KW-0031">Aminopeptidase</keyword>
<keyword evidence="5 8" id="KW-0645">Protease</keyword>
<name>A0A7W2AI79_9BACL</name>
<feature type="binding site" evidence="8">
    <location>
        <position position="270"/>
    </location>
    <ligand>
        <name>Mn(2+)</name>
        <dbReference type="ChEBI" id="CHEBI:29035"/>
        <label>1</label>
    </ligand>
</feature>
<sequence>MEWKLTREPLASLEMDAIIVFHANEGKSVQGVAREVDEALGFRISNLIAAGEISGDFAEVTDMHNWGKIPAGRVFVVGLGDEGKLELHSFKNAVATAARAAKHKKVKSLGIDCPSFMIERYNSVDVIQSIVEGIELGSYQHHSYKSEDKSESLEEIRVFGDQVKDSAFAAGVERGRIFARATNFARYLVHEPANFMTPEALADHARAIAEKRGIELDILTEDRLRELGMNALLSVAEGSANRPRMIVLSYKGAPESDDVIGLVGKGVTFDSGGLQLKPGKGMGEMKDDMGGAAAVLAAMDAIGELRPHSNVIAVIPACENMTGSRAFRPGDVIRSFSGKTIEVHHTDAEGRLILADAIAYAKHLGATRLVDIATLTGGVVVALGHVASGLMSNDAQWAEEVKKAARIAGERVWELPMYEEYEQYVDSEIADVKNDAGSTASCIQGGLFLRRFAEPVPWVHLDIAGTVTAPEEKGIFVKGATGTGVRTLIQLAICRG</sequence>
<comment type="catalytic activity">
    <reaction evidence="1 8">
        <text>Release of an N-terminal amino acid, Xaa-|-Yaa-, in which Xaa is preferably Leu, but may be other amino acids including Pro although not Arg or Lys, and Yaa may be Pro. Amino acid amides and methyl esters are also readily hydrolyzed, but rates on arylamides are exceedingly low.</text>
        <dbReference type="EC" id="3.4.11.1"/>
    </reaction>
</comment>
<evidence type="ECO:0000256" key="1">
    <source>
        <dbReference type="ARBA" id="ARBA00000135"/>
    </source>
</evidence>
<feature type="binding site" evidence="8">
    <location>
        <position position="270"/>
    </location>
    <ligand>
        <name>Mn(2+)</name>
        <dbReference type="ChEBI" id="CHEBI:29035"/>
        <label>2</label>
    </ligand>
</feature>
<comment type="similarity">
    <text evidence="3 8">Belongs to the peptidase M17 family.</text>
</comment>
<dbReference type="Gene3D" id="3.40.630.10">
    <property type="entry name" value="Zn peptidases"/>
    <property type="match status" value="1"/>
</dbReference>
<feature type="active site" evidence="8">
    <location>
        <position position="277"/>
    </location>
</feature>
<dbReference type="PRINTS" id="PR00481">
    <property type="entry name" value="LAMNOPPTDASE"/>
</dbReference>
<accession>A0A7W2AI79</accession>
<feature type="binding site" evidence="8">
    <location>
        <position position="349"/>
    </location>
    <ligand>
        <name>Mn(2+)</name>
        <dbReference type="ChEBI" id="CHEBI:29035"/>
        <label>1</label>
    </ligand>
</feature>
<dbReference type="HAMAP" id="MF_00181">
    <property type="entry name" value="Cytosol_peptidase_M17"/>
    <property type="match status" value="1"/>
</dbReference>
<dbReference type="InterPro" id="IPR008283">
    <property type="entry name" value="Peptidase_M17_N"/>
</dbReference>
<evidence type="ECO:0000259" key="9">
    <source>
        <dbReference type="Pfam" id="PF00883"/>
    </source>
</evidence>
<proteinExistence type="inferred from homology"/>
<evidence type="ECO:0000313" key="12">
    <source>
        <dbReference type="Proteomes" id="UP000530514"/>
    </source>
</evidence>
<dbReference type="GO" id="GO:0070006">
    <property type="term" value="F:metalloaminopeptidase activity"/>
    <property type="evidence" value="ECO:0007669"/>
    <property type="project" value="InterPro"/>
</dbReference>
<dbReference type="NCBIfam" id="NF002074">
    <property type="entry name" value="PRK00913.1-4"/>
    <property type="match status" value="1"/>
</dbReference>
<protein>
    <recommendedName>
        <fullName evidence="8">Probable cytosol aminopeptidase</fullName>
        <ecNumber evidence="8">3.4.11.1</ecNumber>
    </recommendedName>
    <alternativeName>
        <fullName evidence="8">Leucine aminopeptidase</fullName>
        <shortName evidence="8">LAP</shortName>
        <ecNumber evidence="8">3.4.11.10</ecNumber>
    </alternativeName>
    <alternativeName>
        <fullName evidence="8">Leucyl aminopeptidase</fullName>
    </alternativeName>
</protein>
<comment type="function">
    <text evidence="7 8">Presumably involved in the processing and regular turnover of intracellular proteins. Catalyzes the removal of unsubstituted N-terminal amino acids from various peptides.</text>
</comment>
<feature type="binding site" evidence="8">
    <location>
        <position position="288"/>
    </location>
    <ligand>
        <name>Mn(2+)</name>
        <dbReference type="ChEBI" id="CHEBI:29035"/>
        <label>2</label>
    </ligand>
</feature>
<comment type="cofactor">
    <cofactor evidence="8">
        <name>Mn(2+)</name>
        <dbReference type="ChEBI" id="CHEBI:29035"/>
    </cofactor>
    <text evidence="8">Binds 2 manganese ions per subunit.</text>
</comment>
<dbReference type="InterPro" id="IPR000819">
    <property type="entry name" value="Peptidase_M17_C"/>
</dbReference>
<evidence type="ECO:0000256" key="4">
    <source>
        <dbReference type="ARBA" id="ARBA00022438"/>
    </source>
</evidence>
<comment type="caution">
    <text evidence="11">The sequence shown here is derived from an EMBL/GenBank/DDBJ whole genome shotgun (WGS) entry which is preliminary data.</text>
</comment>
<dbReference type="GO" id="GO:0006508">
    <property type="term" value="P:proteolysis"/>
    <property type="evidence" value="ECO:0007669"/>
    <property type="project" value="UniProtKB-KW"/>
</dbReference>
<dbReference type="PANTHER" id="PTHR11963">
    <property type="entry name" value="LEUCINE AMINOPEPTIDASE-RELATED"/>
    <property type="match status" value="1"/>
</dbReference>
<dbReference type="Pfam" id="PF00883">
    <property type="entry name" value="Peptidase_M17"/>
    <property type="match status" value="1"/>
</dbReference>
<comment type="subcellular location">
    <subcellularLocation>
        <location evidence="8">Cytoplasm</location>
    </subcellularLocation>
</comment>
<evidence type="ECO:0000256" key="3">
    <source>
        <dbReference type="ARBA" id="ARBA00009528"/>
    </source>
</evidence>
<keyword evidence="8" id="KW-0464">Manganese</keyword>
<feature type="domain" description="Cytosol aminopeptidase" evidence="9">
    <location>
        <begin position="183"/>
        <end position="489"/>
    </location>
</feature>
<feature type="active site" evidence="8">
    <location>
        <position position="351"/>
    </location>
</feature>
<feature type="binding site" evidence="8">
    <location>
        <position position="349"/>
    </location>
    <ligand>
        <name>Mn(2+)</name>
        <dbReference type="ChEBI" id="CHEBI:29035"/>
        <label>2</label>
    </ligand>
</feature>
<evidence type="ECO:0000313" key="11">
    <source>
        <dbReference type="EMBL" id="MBA4542578.1"/>
    </source>
</evidence>
<dbReference type="InterPro" id="IPR011356">
    <property type="entry name" value="Leucine_aapep/pepB"/>
</dbReference>
<dbReference type="SUPFAM" id="SSF52949">
    <property type="entry name" value="Macro domain-like"/>
    <property type="match status" value="1"/>
</dbReference>
<evidence type="ECO:0000256" key="7">
    <source>
        <dbReference type="ARBA" id="ARBA00049972"/>
    </source>
</evidence>
<gene>
    <name evidence="8" type="primary">pepA</name>
    <name evidence="11" type="ORF">H1164_06620</name>
</gene>
<dbReference type="SUPFAM" id="SSF53187">
    <property type="entry name" value="Zn-dependent exopeptidases"/>
    <property type="match status" value="1"/>
</dbReference>
<dbReference type="RefSeq" id="WP_033100213.1">
    <property type="nucleotide sequence ID" value="NZ_JACEIP010000007.1"/>
</dbReference>
<dbReference type="InterPro" id="IPR023042">
    <property type="entry name" value="Peptidase_M17_leu_NH2_pept"/>
</dbReference>
<evidence type="ECO:0000256" key="2">
    <source>
        <dbReference type="ARBA" id="ARBA00000967"/>
    </source>
</evidence>
<dbReference type="AlphaFoldDB" id="A0A7W2AI79"/>
<reference evidence="11 12" key="1">
    <citation type="submission" date="2020-07" db="EMBL/GenBank/DDBJ databases">
        <authorList>
            <person name="Feng H."/>
        </authorList>
    </citation>
    <scope>NUCLEOTIDE SEQUENCE [LARGE SCALE GENOMIC DNA]</scope>
    <source>
        <strain evidence="12">s-11</strain>
    </source>
</reference>
<organism evidence="11 12">
    <name type="scientific">Thermoactinomyces daqus</name>
    <dbReference type="NCBI Taxonomy" id="1329516"/>
    <lineage>
        <taxon>Bacteria</taxon>
        <taxon>Bacillati</taxon>
        <taxon>Bacillota</taxon>
        <taxon>Bacilli</taxon>
        <taxon>Bacillales</taxon>
        <taxon>Thermoactinomycetaceae</taxon>
        <taxon>Thermoactinomyces</taxon>
    </lineage>
</organism>
<dbReference type="Gene3D" id="3.40.220.10">
    <property type="entry name" value="Leucine Aminopeptidase, subunit E, domain 1"/>
    <property type="match status" value="1"/>
</dbReference>
<evidence type="ECO:0000259" key="10">
    <source>
        <dbReference type="Pfam" id="PF02789"/>
    </source>
</evidence>
<feature type="binding site" evidence="8">
    <location>
        <position position="347"/>
    </location>
    <ligand>
        <name>Mn(2+)</name>
        <dbReference type="ChEBI" id="CHEBI:29035"/>
        <label>1</label>
    </ligand>
</feature>
<dbReference type="PANTHER" id="PTHR11963:SF23">
    <property type="entry name" value="CYTOSOL AMINOPEPTIDASE"/>
    <property type="match status" value="1"/>
</dbReference>
<keyword evidence="8" id="KW-0479">Metal-binding</keyword>
<keyword evidence="8" id="KW-0963">Cytoplasm</keyword>
<dbReference type="GO" id="GO:0005737">
    <property type="term" value="C:cytoplasm"/>
    <property type="evidence" value="ECO:0007669"/>
    <property type="project" value="UniProtKB-SubCell"/>
</dbReference>
<dbReference type="EMBL" id="JACEIP010000007">
    <property type="protein sequence ID" value="MBA4542578.1"/>
    <property type="molecule type" value="Genomic_DNA"/>
</dbReference>
<feature type="domain" description="Peptidase M17 leucyl aminopeptidase N-terminal" evidence="10">
    <location>
        <begin position="20"/>
        <end position="147"/>
    </location>
</feature>
<evidence type="ECO:0000256" key="5">
    <source>
        <dbReference type="ARBA" id="ARBA00022670"/>
    </source>
</evidence>